<dbReference type="AlphaFoldDB" id="A0A2T7UHN8"/>
<dbReference type="GO" id="GO:0016740">
    <property type="term" value="F:transferase activity"/>
    <property type="evidence" value="ECO:0007669"/>
    <property type="project" value="UniProtKB-KW"/>
</dbReference>
<evidence type="ECO:0000313" key="2">
    <source>
        <dbReference type="Proteomes" id="UP000037507"/>
    </source>
</evidence>
<organism evidence="1 2">
    <name type="scientific">Limnohabitans planktonicus II-D5</name>
    <dbReference type="NCBI Taxonomy" id="1293045"/>
    <lineage>
        <taxon>Bacteria</taxon>
        <taxon>Pseudomonadati</taxon>
        <taxon>Pseudomonadota</taxon>
        <taxon>Betaproteobacteria</taxon>
        <taxon>Burkholderiales</taxon>
        <taxon>Comamonadaceae</taxon>
        <taxon>Limnohabitans</taxon>
    </lineage>
</organism>
<sequence length="232" mass="27333">MQPYFFPYLGYYSLIKKTDLFILFDTVQFIRHGWIERNRILKPQDSWQYIAAPLEKFNLGTKIQDVKTRTNEDWQEKIIRQLDHYKKKSPFYHDTLAVIRESLKSEKTSITEINKNILEKTCQYIGLTPKIHIYSEMDLKIEEVTHPGEWALNISKSMGATEYINPTGGVEIFKRKQFDEAGIKLSFMGNNLPPYPQRRPTFENGLSIIDVMMFNSPKDICEMLDNVFFLNE</sequence>
<keyword evidence="1" id="KW-0808">Transferase</keyword>
<reference evidence="1" key="1">
    <citation type="submission" date="2017-04" db="EMBL/GenBank/DDBJ databases">
        <title>Unexpected and diverse lifestyles within the genus Limnohabitans.</title>
        <authorList>
            <person name="Kasalicky V."/>
            <person name="Mehrshad M."/>
            <person name="Andrei S.-A."/>
            <person name="Salcher M."/>
            <person name="Kratochvilova H."/>
            <person name="Simek K."/>
            <person name="Ghai R."/>
        </authorList>
    </citation>
    <scope>NUCLEOTIDE SEQUENCE [LARGE SCALE GENOMIC DNA]</scope>
    <source>
        <strain evidence="1">II-D5</strain>
    </source>
</reference>
<evidence type="ECO:0000313" key="1">
    <source>
        <dbReference type="EMBL" id="PVE44200.1"/>
    </source>
</evidence>
<gene>
    <name evidence="1" type="ORF">H663_004145</name>
</gene>
<name>A0A2T7UHN8_9BURK</name>
<comment type="caution">
    <text evidence="1">The sequence shown here is derived from an EMBL/GenBank/DDBJ whole genome shotgun (WGS) entry which is preliminary data.</text>
</comment>
<protein>
    <submittedName>
        <fullName evidence="1">Glycine transferase</fullName>
    </submittedName>
</protein>
<dbReference type="Pfam" id="PF08889">
    <property type="entry name" value="WbqC"/>
    <property type="match status" value="1"/>
</dbReference>
<accession>A0A2T7UHN8</accession>
<dbReference type="InterPro" id="IPR014985">
    <property type="entry name" value="WbqC"/>
</dbReference>
<dbReference type="STRING" id="1293045.H663_18885"/>
<dbReference type="Proteomes" id="UP000037507">
    <property type="component" value="Unassembled WGS sequence"/>
</dbReference>
<dbReference type="OrthoDB" id="3611744at2"/>
<dbReference type="EMBL" id="LFYT02000003">
    <property type="protein sequence ID" value="PVE44200.1"/>
    <property type="molecule type" value="Genomic_DNA"/>
</dbReference>
<proteinExistence type="predicted"/>
<keyword evidence="2" id="KW-1185">Reference proteome</keyword>